<keyword evidence="1" id="KW-0732">Signal</keyword>
<proteinExistence type="predicted"/>
<evidence type="ECO:0000313" key="2">
    <source>
        <dbReference type="EMBL" id="EIM75722.1"/>
    </source>
</evidence>
<feature type="chain" id="PRO_5003700146" evidence="1">
    <location>
        <begin position="24"/>
        <end position="196"/>
    </location>
</feature>
<dbReference type="InterPro" id="IPR017850">
    <property type="entry name" value="Alkaline_phosphatase_core_sf"/>
</dbReference>
<dbReference type="STRING" id="1189621.A3SI_12814"/>
<evidence type="ECO:0000313" key="3">
    <source>
        <dbReference type="Proteomes" id="UP000005551"/>
    </source>
</evidence>
<evidence type="ECO:0000256" key="1">
    <source>
        <dbReference type="SAM" id="SignalP"/>
    </source>
</evidence>
<protein>
    <submittedName>
        <fullName evidence="2">Uncharacterized protein</fullName>
    </submittedName>
</protein>
<sequence>MKNVLLVLVFLCGFLGATSSVQAQTSNGFGLKAGFNYSYNGSYFRDAQLIFGDPLDNMGYHVGVFGKYHLGPVFVKPEIYFTNFVTNVVEQGVENRLITRRFDLPFLVGVNLIGRTLSVFGGPSGHLFLRDDITGDGGEFNAGFQVGVGLNFGRLGLDLRFERILNAQQVSFSDAVDFNTTDFRFQQLELGISLNF</sequence>
<dbReference type="RefSeq" id="WP_009055706.1">
    <property type="nucleotide sequence ID" value="NZ_AJYA01000028.1"/>
</dbReference>
<keyword evidence="3" id="KW-1185">Reference proteome</keyword>
<dbReference type="OrthoDB" id="1001536at2"/>
<accession>I5C1M0</accession>
<name>I5C1M0_9BACT</name>
<feature type="signal peptide" evidence="1">
    <location>
        <begin position="1"/>
        <end position="23"/>
    </location>
</feature>
<dbReference type="AlphaFoldDB" id="I5C1M0"/>
<organism evidence="2 3">
    <name type="scientific">Nitritalea halalkaliphila LW7</name>
    <dbReference type="NCBI Taxonomy" id="1189621"/>
    <lineage>
        <taxon>Bacteria</taxon>
        <taxon>Pseudomonadati</taxon>
        <taxon>Bacteroidota</taxon>
        <taxon>Cytophagia</taxon>
        <taxon>Cytophagales</taxon>
        <taxon>Cyclobacteriaceae</taxon>
        <taxon>Nitritalea</taxon>
    </lineage>
</organism>
<dbReference type="EMBL" id="AJYA01000028">
    <property type="protein sequence ID" value="EIM75722.1"/>
    <property type="molecule type" value="Genomic_DNA"/>
</dbReference>
<reference evidence="2 3" key="1">
    <citation type="submission" date="2012-05" db="EMBL/GenBank/DDBJ databases">
        <title>Genome sequence of Nitritalea halalkaliphila LW7.</title>
        <authorList>
            <person name="Jangir P.K."/>
            <person name="Singh A."/>
            <person name="Shivaji S."/>
            <person name="Sharma R."/>
        </authorList>
    </citation>
    <scope>NUCLEOTIDE SEQUENCE [LARGE SCALE GENOMIC DNA]</scope>
    <source>
        <strain evidence="2 3">LW7</strain>
    </source>
</reference>
<dbReference type="Proteomes" id="UP000005551">
    <property type="component" value="Unassembled WGS sequence"/>
</dbReference>
<gene>
    <name evidence="2" type="ORF">A3SI_12814</name>
</gene>
<dbReference type="SUPFAM" id="SSF53649">
    <property type="entry name" value="Alkaline phosphatase-like"/>
    <property type="match status" value="1"/>
</dbReference>
<comment type="caution">
    <text evidence="2">The sequence shown here is derived from an EMBL/GenBank/DDBJ whole genome shotgun (WGS) entry which is preliminary data.</text>
</comment>